<dbReference type="InterPro" id="IPR001680">
    <property type="entry name" value="WD40_rpt"/>
</dbReference>
<reference evidence="4" key="1">
    <citation type="submission" date="2021-09" db="EMBL/GenBank/DDBJ databases">
        <authorList>
            <consortium name="AG Swart"/>
            <person name="Singh M."/>
            <person name="Singh A."/>
            <person name="Seah K."/>
            <person name="Emmerich C."/>
        </authorList>
    </citation>
    <scope>NUCLEOTIDE SEQUENCE</scope>
    <source>
        <strain evidence="4">ATCC30299</strain>
    </source>
</reference>
<dbReference type="InterPro" id="IPR048720">
    <property type="entry name" value="PROPPIN"/>
</dbReference>
<organism evidence="4 5">
    <name type="scientific">Blepharisma stoltei</name>
    <dbReference type="NCBI Taxonomy" id="1481888"/>
    <lineage>
        <taxon>Eukaryota</taxon>
        <taxon>Sar</taxon>
        <taxon>Alveolata</taxon>
        <taxon>Ciliophora</taxon>
        <taxon>Postciliodesmatophora</taxon>
        <taxon>Heterotrichea</taxon>
        <taxon>Heterotrichida</taxon>
        <taxon>Blepharismidae</taxon>
        <taxon>Blepharisma</taxon>
    </lineage>
</organism>
<dbReference type="SMART" id="SM00320">
    <property type="entry name" value="WD40"/>
    <property type="match status" value="2"/>
</dbReference>
<accession>A0AAU9ISG6</accession>
<proteinExistence type="inferred from homology"/>
<protein>
    <recommendedName>
        <fullName evidence="6">Autophagy-related protein 18</fullName>
    </recommendedName>
</protein>
<comment type="similarity">
    <text evidence="3">Belongs to the WD repeat PROPPIN family.</text>
</comment>
<dbReference type="AlphaFoldDB" id="A0AAU9ISG6"/>
<keyword evidence="1" id="KW-0853">WD repeat</keyword>
<dbReference type="EMBL" id="CAJZBQ010000012">
    <property type="protein sequence ID" value="CAG9314695.1"/>
    <property type="molecule type" value="Genomic_DNA"/>
</dbReference>
<evidence type="ECO:0000256" key="2">
    <source>
        <dbReference type="ARBA" id="ARBA00022737"/>
    </source>
</evidence>
<dbReference type="InterPro" id="IPR015943">
    <property type="entry name" value="WD40/YVTN_repeat-like_dom_sf"/>
</dbReference>
<name>A0AAU9ISG6_9CILI</name>
<keyword evidence="2" id="KW-0677">Repeat</keyword>
<evidence type="ECO:0008006" key="6">
    <source>
        <dbReference type="Google" id="ProtNLM"/>
    </source>
</evidence>
<comment type="caution">
    <text evidence="4">The sequence shown here is derived from an EMBL/GenBank/DDBJ whole genome shotgun (WGS) entry which is preliminary data.</text>
</comment>
<dbReference type="PANTHER" id="PTHR11227">
    <property type="entry name" value="WD-REPEAT PROTEIN INTERACTING WITH PHOSPHOINOSIDES WIPI -RELATED"/>
    <property type="match status" value="1"/>
</dbReference>
<evidence type="ECO:0000313" key="4">
    <source>
        <dbReference type="EMBL" id="CAG9314695.1"/>
    </source>
</evidence>
<evidence type="ECO:0000313" key="5">
    <source>
        <dbReference type="Proteomes" id="UP001162131"/>
    </source>
</evidence>
<dbReference type="Pfam" id="PF21032">
    <property type="entry name" value="PROPPIN"/>
    <property type="match status" value="1"/>
</dbReference>
<evidence type="ECO:0000256" key="1">
    <source>
        <dbReference type="ARBA" id="ARBA00022574"/>
    </source>
</evidence>
<evidence type="ECO:0000256" key="3">
    <source>
        <dbReference type="ARBA" id="ARBA00025740"/>
    </source>
</evidence>
<dbReference type="SUPFAM" id="SSF50978">
    <property type="entry name" value="WD40 repeat-like"/>
    <property type="match status" value="1"/>
</dbReference>
<dbReference type="Gene3D" id="2.130.10.10">
    <property type="entry name" value="YVTN repeat-like/Quinoprotein amine dehydrogenase"/>
    <property type="match status" value="1"/>
</dbReference>
<gene>
    <name evidence="4" type="ORF">BSTOLATCC_MIC11693</name>
</gene>
<dbReference type="GO" id="GO:0005737">
    <property type="term" value="C:cytoplasm"/>
    <property type="evidence" value="ECO:0007669"/>
    <property type="project" value="UniProtKB-ARBA"/>
</dbReference>
<keyword evidence="5" id="KW-1185">Reference proteome</keyword>
<sequence>MESEEILHLSFNQDRTLLTLGSRTGFKVFKVYPLELIHQEDNGNFKIVEMYESSLLVSLVGAGEQPAFSPRRLTIWNIAEHTPICETSFPDSLLSVKMNRIRIVAVISDAIYIYDTTTMKTQNTIRTVENPKGLAALSPTHSACWLLYPSSVEKGNLQVYDCFNMQLRTEIEAHTSKLAYIAISYQGNLCATASEKGTVIRVFSLPEGNKLFTFKRGLMAAITYSINFSMDAELLLSCSDTGTIHVYNINRNEVRESNNWGDAIRNSLFSAASYIVPGSYKDSFETSRSYIVARTNFKIPYIATLIPNTNMLLAVNYSGHYIMFSVDYVNGGDGIVHQEGSLSRIRMS</sequence>
<dbReference type="InterPro" id="IPR036322">
    <property type="entry name" value="WD40_repeat_dom_sf"/>
</dbReference>
<dbReference type="Proteomes" id="UP001162131">
    <property type="component" value="Unassembled WGS sequence"/>
</dbReference>